<evidence type="ECO:0000256" key="1">
    <source>
        <dbReference type="SAM" id="MobiDB-lite"/>
    </source>
</evidence>
<keyword evidence="3" id="KW-1185">Reference proteome</keyword>
<comment type="caution">
    <text evidence="2">The sequence shown here is derived from an EMBL/GenBank/DDBJ whole genome shotgun (WGS) entry which is preliminary data.</text>
</comment>
<protein>
    <submittedName>
        <fullName evidence="2">Uncharacterized protein</fullName>
    </submittedName>
</protein>
<accession>A0AB34JJI5</accession>
<reference evidence="2 3" key="1">
    <citation type="journal article" date="2024" name="Science">
        <title>Giant polyketide synthase enzymes in the biosynthesis of giant marine polyether toxins.</title>
        <authorList>
            <person name="Fallon T.R."/>
            <person name="Shende V.V."/>
            <person name="Wierzbicki I.H."/>
            <person name="Pendleton A.L."/>
            <person name="Watervoot N.F."/>
            <person name="Auber R.P."/>
            <person name="Gonzalez D.J."/>
            <person name="Wisecaver J.H."/>
            <person name="Moore B.S."/>
        </authorList>
    </citation>
    <scope>NUCLEOTIDE SEQUENCE [LARGE SCALE GENOMIC DNA]</scope>
    <source>
        <strain evidence="2 3">12B1</strain>
    </source>
</reference>
<evidence type="ECO:0000313" key="2">
    <source>
        <dbReference type="EMBL" id="KAL1522074.1"/>
    </source>
</evidence>
<gene>
    <name evidence="2" type="ORF">AB1Y20_021717</name>
</gene>
<proteinExistence type="predicted"/>
<feature type="region of interest" description="Disordered" evidence="1">
    <location>
        <begin position="43"/>
        <end position="110"/>
    </location>
</feature>
<sequence length="110" mass="11781">MLSACPGLHFLCVLPPPEGEQGRAAATLTTFSDMMRTLKQLHTDAGVRGVHRLPETPHGPPSSRPRRRAGLDDLPLPRADADGGQAPAASLFNDEGMRMQSIKAASKQRS</sequence>
<dbReference type="EMBL" id="JBGBPQ010000007">
    <property type="protein sequence ID" value="KAL1522074.1"/>
    <property type="molecule type" value="Genomic_DNA"/>
</dbReference>
<evidence type="ECO:0000313" key="3">
    <source>
        <dbReference type="Proteomes" id="UP001515480"/>
    </source>
</evidence>
<organism evidence="2 3">
    <name type="scientific">Prymnesium parvum</name>
    <name type="common">Toxic golden alga</name>
    <dbReference type="NCBI Taxonomy" id="97485"/>
    <lineage>
        <taxon>Eukaryota</taxon>
        <taxon>Haptista</taxon>
        <taxon>Haptophyta</taxon>
        <taxon>Prymnesiophyceae</taxon>
        <taxon>Prymnesiales</taxon>
        <taxon>Prymnesiaceae</taxon>
        <taxon>Prymnesium</taxon>
    </lineage>
</organism>
<dbReference type="AlphaFoldDB" id="A0AB34JJI5"/>
<name>A0AB34JJI5_PRYPA</name>
<dbReference type="Proteomes" id="UP001515480">
    <property type="component" value="Unassembled WGS sequence"/>
</dbReference>